<reference evidence="1" key="1">
    <citation type="submission" date="2021-05" db="EMBL/GenBank/DDBJ databases">
        <title>Genome of Sphingobium sp. strain.</title>
        <authorList>
            <person name="Fan R."/>
        </authorList>
    </citation>
    <scope>NUCLEOTIDE SEQUENCE</scope>
    <source>
        <strain evidence="1">H33</strain>
    </source>
</reference>
<evidence type="ECO:0000313" key="1">
    <source>
        <dbReference type="EMBL" id="MBT2187524.1"/>
    </source>
</evidence>
<organism evidence="1 2">
    <name type="scientific">Sphingobium nicotianae</name>
    <dbReference type="NCBI Taxonomy" id="2782607"/>
    <lineage>
        <taxon>Bacteria</taxon>
        <taxon>Pseudomonadati</taxon>
        <taxon>Pseudomonadota</taxon>
        <taxon>Alphaproteobacteria</taxon>
        <taxon>Sphingomonadales</taxon>
        <taxon>Sphingomonadaceae</taxon>
        <taxon>Sphingobium</taxon>
    </lineage>
</organism>
<accession>A0A9X1DCT8</accession>
<comment type="caution">
    <text evidence="1">The sequence shown here is derived from an EMBL/GenBank/DDBJ whole genome shotgun (WGS) entry which is preliminary data.</text>
</comment>
<proteinExistence type="predicted"/>
<dbReference type="Proteomes" id="UP001138757">
    <property type="component" value="Unassembled WGS sequence"/>
</dbReference>
<dbReference type="EMBL" id="JAHGAW010000007">
    <property type="protein sequence ID" value="MBT2187524.1"/>
    <property type="molecule type" value="Genomic_DNA"/>
</dbReference>
<dbReference type="InterPro" id="IPR007833">
    <property type="entry name" value="Capsule_polysaccharide_synth"/>
</dbReference>
<dbReference type="GO" id="GO:0000271">
    <property type="term" value="P:polysaccharide biosynthetic process"/>
    <property type="evidence" value="ECO:0007669"/>
    <property type="project" value="InterPro"/>
</dbReference>
<protein>
    <submittedName>
        <fullName evidence="1">Uncharacterized protein</fullName>
    </submittedName>
</protein>
<gene>
    <name evidence="1" type="ORF">KK488_11285</name>
</gene>
<name>A0A9X1DCT8_9SPHN</name>
<sequence length="150" mass="16306">MMEKSELALADRVVAEIGERPFFLFSLQLSDDFQIREHLPFQDMAEAVQYVLTSFARRASQDVLPLVKEHPLDASMTNWRNHIDSLARSLGAGDRITHIRGGNLTALAAGARGFVTVNNTSSTLSLAAGVPTIALGEAIYNMPGLTHQVG</sequence>
<dbReference type="AlphaFoldDB" id="A0A9X1DCT8"/>
<evidence type="ECO:0000313" key="2">
    <source>
        <dbReference type="Proteomes" id="UP001138757"/>
    </source>
</evidence>
<dbReference type="GO" id="GO:0015774">
    <property type="term" value="P:polysaccharide transport"/>
    <property type="evidence" value="ECO:0007669"/>
    <property type="project" value="InterPro"/>
</dbReference>
<dbReference type="Pfam" id="PF05159">
    <property type="entry name" value="Capsule_synth"/>
    <property type="match status" value="1"/>
</dbReference>
<keyword evidence="2" id="KW-1185">Reference proteome</keyword>